<dbReference type="Proteomes" id="UP000295507">
    <property type="component" value="Unassembled WGS sequence"/>
</dbReference>
<name>A0A4R3REZ9_9HYPH</name>
<sequence>MSWLELIGASTIYMIAVLFGSYAAFGIAFLIGDRINPHAGLETAILPVILAIAILVLGAFGGIFLLGAMAVS</sequence>
<feature type="transmembrane region" description="Helical" evidence="1">
    <location>
        <begin position="44"/>
        <end position="71"/>
    </location>
</feature>
<reference evidence="2 3" key="1">
    <citation type="submission" date="2019-03" db="EMBL/GenBank/DDBJ databases">
        <title>Genomic Encyclopedia of Type Strains, Phase IV (KMG-V): Genome sequencing to study the core and pangenomes of soil and plant-associated prokaryotes.</title>
        <authorList>
            <person name="Whitman W."/>
        </authorList>
    </citation>
    <scope>NUCLEOTIDE SEQUENCE [LARGE SCALE GENOMIC DNA]</scope>
    <source>
        <strain evidence="2 3">IE4868</strain>
    </source>
</reference>
<accession>A0A4R3REZ9</accession>
<feature type="transmembrane region" description="Helical" evidence="1">
    <location>
        <begin position="12"/>
        <end position="32"/>
    </location>
</feature>
<keyword evidence="1" id="KW-1133">Transmembrane helix</keyword>
<protein>
    <submittedName>
        <fullName evidence="2">Uncharacterized protein</fullName>
    </submittedName>
</protein>
<proteinExistence type="predicted"/>
<evidence type="ECO:0000256" key="1">
    <source>
        <dbReference type="SAM" id="Phobius"/>
    </source>
</evidence>
<evidence type="ECO:0000313" key="3">
    <source>
        <dbReference type="Proteomes" id="UP000295507"/>
    </source>
</evidence>
<evidence type="ECO:0000313" key="2">
    <source>
        <dbReference type="EMBL" id="TCU34120.1"/>
    </source>
</evidence>
<gene>
    <name evidence="2" type="ORF">EV129_113104</name>
</gene>
<keyword evidence="1" id="KW-0812">Transmembrane</keyword>
<organism evidence="2 3">
    <name type="scientific">Rhizobium azibense</name>
    <dbReference type="NCBI Taxonomy" id="1136135"/>
    <lineage>
        <taxon>Bacteria</taxon>
        <taxon>Pseudomonadati</taxon>
        <taxon>Pseudomonadota</taxon>
        <taxon>Alphaproteobacteria</taxon>
        <taxon>Hyphomicrobiales</taxon>
        <taxon>Rhizobiaceae</taxon>
        <taxon>Rhizobium/Agrobacterium group</taxon>
        <taxon>Rhizobium</taxon>
    </lineage>
</organism>
<comment type="caution">
    <text evidence="2">The sequence shown here is derived from an EMBL/GenBank/DDBJ whole genome shotgun (WGS) entry which is preliminary data.</text>
</comment>
<dbReference type="AlphaFoldDB" id="A0A4R3REZ9"/>
<keyword evidence="1" id="KW-0472">Membrane</keyword>
<dbReference type="EMBL" id="SMBK01000013">
    <property type="protein sequence ID" value="TCU34120.1"/>
    <property type="molecule type" value="Genomic_DNA"/>
</dbReference>
<dbReference type="RefSeq" id="WP_132552881.1">
    <property type="nucleotide sequence ID" value="NZ_SMBK01000013.1"/>
</dbReference>